<dbReference type="PANTHER" id="PTHR31900:SF27">
    <property type="entry name" value="FBD DOMAIN-CONTAINING PROTEIN"/>
    <property type="match status" value="1"/>
</dbReference>
<dbReference type="EMBL" id="CAKMRJ010001847">
    <property type="protein sequence ID" value="CAH1424707.1"/>
    <property type="molecule type" value="Genomic_DNA"/>
</dbReference>
<reference evidence="3 4" key="1">
    <citation type="submission" date="2022-01" db="EMBL/GenBank/DDBJ databases">
        <authorList>
            <person name="Xiong W."/>
            <person name="Schranz E."/>
        </authorList>
    </citation>
    <scope>NUCLEOTIDE SEQUENCE [LARGE SCALE GENOMIC DNA]</scope>
</reference>
<dbReference type="AlphaFoldDB" id="A0AAU9MDH1"/>
<keyword evidence="4" id="KW-1185">Reference proteome</keyword>
<sequence>MYTKLFMLCTDLISNRPMDKSKQANASEGEDGVDLISNLPDHVLQLILSGIPSTEEVIRTSVLSTRWRHLWTSIPSIDIDYTRGLDPDKELESNGFKEFVYWVLLNKTLDLDSFRLWCADYYNMSTIRRWIHAAVVRKVKLLDLMFSPIDEPEDLEIPHCLVTCSCLEVLKLYLLGYHRLCLPKIPGFPALRVLELNDVVLSDIYRRKGDLVKYFLESCPLLEDLSLLNCCTPSGSLVIASPKLKNLRIEKQEMIPDPEVDDMLDCLGLEISCPNLELLKLVGPVSFSFSFRNLNSLKKSMIHCTDFSLESFCDVFDEISNVEYLSISGCFVGQCYWPEKDEPVSLPNLKTLEITVDDPYGVYMLIPFPKCFPDLESLHLIFVKHVYGLNKWHLQEAEKINILARCLKKVEFREFDDEKPILVVARALLEHGNELEEMVFSWGDEAKFHEMSLETMNQVSNFRKVSSTVKLRFVINPSQADL</sequence>
<proteinExistence type="predicted"/>
<evidence type="ECO:0000259" key="1">
    <source>
        <dbReference type="Pfam" id="PF00646"/>
    </source>
</evidence>
<dbReference type="PANTHER" id="PTHR31900">
    <property type="entry name" value="F-BOX/RNI SUPERFAMILY PROTEIN-RELATED"/>
    <property type="match status" value="1"/>
</dbReference>
<dbReference type="InterPro" id="IPR050232">
    <property type="entry name" value="FBL13/AtMIF1-like"/>
</dbReference>
<dbReference type="Pfam" id="PF24758">
    <property type="entry name" value="LRR_At5g56370"/>
    <property type="match status" value="1"/>
</dbReference>
<dbReference type="SUPFAM" id="SSF81383">
    <property type="entry name" value="F-box domain"/>
    <property type="match status" value="1"/>
</dbReference>
<dbReference type="Proteomes" id="UP001157418">
    <property type="component" value="Unassembled WGS sequence"/>
</dbReference>
<dbReference type="InterPro" id="IPR032675">
    <property type="entry name" value="LRR_dom_sf"/>
</dbReference>
<evidence type="ECO:0000259" key="2">
    <source>
        <dbReference type="Pfam" id="PF24758"/>
    </source>
</evidence>
<dbReference type="CDD" id="cd22160">
    <property type="entry name" value="F-box_AtFBL13-like"/>
    <property type="match status" value="1"/>
</dbReference>
<organism evidence="3 4">
    <name type="scientific">Lactuca virosa</name>
    <dbReference type="NCBI Taxonomy" id="75947"/>
    <lineage>
        <taxon>Eukaryota</taxon>
        <taxon>Viridiplantae</taxon>
        <taxon>Streptophyta</taxon>
        <taxon>Embryophyta</taxon>
        <taxon>Tracheophyta</taxon>
        <taxon>Spermatophyta</taxon>
        <taxon>Magnoliopsida</taxon>
        <taxon>eudicotyledons</taxon>
        <taxon>Gunneridae</taxon>
        <taxon>Pentapetalae</taxon>
        <taxon>asterids</taxon>
        <taxon>campanulids</taxon>
        <taxon>Asterales</taxon>
        <taxon>Asteraceae</taxon>
        <taxon>Cichorioideae</taxon>
        <taxon>Cichorieae</taxon>
        <taxon>Lactucinae</taxon>
        <taxon>Lactuca</taxon>
    </lineage>
</organism>
<feature type="domain" description="F-box" evidence="1">
    <location>
        <begin position="36"/>
        <end position="75"/>
    </location>
</feature>
<name>A0AAU9MDH1_9ASTR</name>
<dbReference type="InterPro" id="IPR001810">
    <property type="entry name" value="F-box_dom"/>
</dbReference>
<evidence type="ECO:0008006" key="5">
    <source>
        <dbReference type="Google" id="ProtNLM"/>
    </source>
</evidence>
<comment type="caution">
    <text evidence="3">The sequence shown here is derived from an EMBL/GenBank/DDBJ whole genome shotgun (WGS) entry which is preliminary data.</text>
</comment>
<dbReference type="InterPro" id="IPR036047">
    <property type="entry name" value="F-box-like_dom_sf"/>
</dbReference>
<protein>
    <recommendedName>
        <fullName evidence="5">F-box domain-containing protein</fullName>
    </recommendedName>
</protein>
<gene>
    <name evidence="3" type="ORF">LVIROSA_LOCUS11895</name>
</gene>
<dbReference type="Gene3D" id="3.80.10.10">
    <property type="entry name" value="Ribonuclease Inhibitor"/>
    <property type="match status" value="1"/>
</dbReference>
<evidence type="ECO:0000313" key="4">
    <source>
        <dbReference type="Proteomes" id="UP001157418"/>
    </source>
</evidence>
<feature type="domain" description="F-box/LRR-repeat protein 15/At3g58940/PEG3-like LRR" evidence="2">
    <location>
        <begin position="128"/>
        <end position="251"/>
    </location>
</feature>
<accession>A0AAU9MDH1</accession>
<dbReference type="InterPro" id="IPR055411">
    <property type="entry name" value="LRR_FXL15/At3g58940/PEG3-like"/>
</dbReference>
<evidence type="ECO:0000313" key="3">
    <source>
        <dbReference type="EMBL" id="CAH1424707.1"/>
    </source>
</evidence>
<dbReference type="Pfam" id="PF00646">
    <property type="entry name" value="F-box"/>
    <property type="match status" value="1"/>
</dbReference>
<dbReference type="InterPro" id="IPR053781">
    <property type="entry name" value="F-box_AtFBL13-like"/>
</dbReference>
<dbReference type="SUPFAM" id="SSF52047">
    <property type="entry name" value="RNI-like"/>
    <property type="match status" value="1"/>
</dbReference>